<dbReference type="GO" id="GO:0003735">
    <property type="term" value="F:structural constituent of ribosome"/>
    <property type="evidence" value="ECO:0007669"/>
    <property type="project" value="InterPro"/>
</dbReference>
<evidence type="ECO:0000256" key="9">
    <source>
        <dbReference type="RuleBase" id="RU003979"/>
    </source>
</evidence>
<dbReference type="InterPro" id="IPR036796">
    <property type="entry name" value="Ribosomal_uL11_N_sf"/>
</dbReference>
<keyword evidence="5 7" id="KW-0689">Ribosomal protein</keyword>
<evidence type="ECO:0000313" key="14">
    <source>
        <dbReference type="Proteomes" id="UP000006810"/>
    </source>
</evidence>
<evidence type="ECO:0000256" key="3">
    <source>
        <dbReference type="ARBA" id="ARBA00022730"/>
    </source>
</evidence>
<feature type="domain" description="Large ribosomal subunit protein uL11 N-terminal" evidence="12">
    <location>
        <begin position="15"/>
        <end position="67"/>
    </location>
</feature>
<feature type="domain" description="Large ribosomal subunit protein uL11 C-terminal" evidence="11">
    <location>
        <begin position="73"/>
        <end position="139"/>
    </location>
</feature>
<keyword evidence="6 7" id="KW-0687">Ribonucleoprotein</keyword>
<dbReference type="InterPro" id="IPR020784">
    <property type="entry name" value="Ribosomal_uL11_N"/>
</dbReference>
<dbReference type="KEGG" id="mfp:MBIO_0693"/>
<dbReference type="SUPFAM" id="SSF46906">
    <property type="entry name" value="Ribosomal protein L11, C-terminal domain"/>
    <property type="match status" value="1"/>
</dbReference>
<evidence type="ECO:0000256" key="4">
    <source>
        <dbReference type="ARBA" id="ARBA00022884"/>
    </source>
</evidence>
<dbReference type="CDD" id="cd00349">
    <property type="entry name" value="Ribosomal_L11"/>
    <property type="match status" value="1"/>
</dbReference>
<accession>C4XFN6</accession>
<evidence type="ECO:0000256" key="1">
    <source>
        <dbReference type="ARBA" id="ARBA00010537"/>
    </source>
</evidence>
<evidence type="ECO:0000256" key="6">
    <source>
        <dbReference type="ARBA" id="ARBA00023274"/>
    </source>
</evidence>
<organism evidence="13 14">
    <name type="scientific">Mycoplasmopsis fermentans (strain ATCC 19989 / NBRC 14854 / NCTC 10117 / PG18)</name>
    <name type="common">Mycoplasma fermentans</name>
    <dbReference type="NCBI Taxonomy" id="496833"/>
    <lineage>
        <taxon>Bacteria</taxon>
        <taxon>Bacillati</taxon>
        <taxon>Mycoplasmatota</taxon>
        <taxon>Mycoplasmoidales</taxon>
        <taxon>Metamycoplasmataceae</taxon>
        <taxon>Mycoplasmopsis</taxon>
    </lineage>
</organism>
<protein>
    <recommendedName>
        <fullName evidence="7">Large ribosomal subunit protein uL11</fullName>
    </recommendedName>
</protein>
<dbReference type="PANTHER" id="PTHR11661:SF1">
    <property type="entry name" value="LARGE RIBOSOMAL SUBUNIT PROTEIN UL11M"/>
    <property type="match status" value="1"/>
</dbReference>
<dbReference type="InterPro" id="IPR020785">
    <property type="entry name" value="Ribosomal_uL11_CS"/>
</dbReference>
<sequence length="202" mass="21649">MTMAKSKADIVRVRKLQFIAGQAKPGPALAGVGINMPDFTRAFNDATRDRGNEPVPVEITVYKDKSFDYKLFTAPASYKLKQAAKLNKGSSNSKTTIAATITKEQLREIAEYKLPDLNKNDVEAAMRTIAGTARQMGIIIEGFDNVAAKKAAAAKAAKDNAAAAAKEAALDEAQNELKESKGKTIDVKTISDEKAAAKEGEE</sequence>
<dbReference type="SUPFAM" id="SSF54747">
    <property type="entry name" value="Ribosomal L11/L12e N-terminal domain"/>
    <property type="match status" value="1"/>
</dbReference>
<dbReference type="eggNOG" id="COG0080">
    <property type="taxonomic scope" value="Bacteria"/>
</dbReference>
<dbReference type="NCBIfam" id="TIGR01632">
    <property type="entry name" value="L11_bact"/>
    <property type="match status" value="1"/>
</dbReference>
<dbReference type="NCBIfam" id="NF011111">
    <property type="entry name" value="PRK14539.1"/>
    <property type="match status" value="1"/>
</dbReference>
<evidence type="ECO:0000313" key="13">
    <source>
        <dbReference type="EMBL" id="BAH69958.1"/>
    </source>
</evidence>
<dbReference type="Pfam" id="PF00298">
    <property type="entry name" value="Ribosomal_L11"/>
    <property type="match status" value="1"/>
</dbReference>
<feature type="region of interest" description="Disordered" evidence="10">
    <location>
        <begin position="175"/>
        <end position="202"/>
    </location>
</feature>
<dbReference type="PANTHER" id="PTHR11661">
    <property type="entry name" value="60S RIBOSOMAL PROTEIN L12"/>
    <property type="match status" value="1"/>
</dbReference>
<keyword evidence="4 7" id="KW-0694">RNA-binding</keyword>
<dbReference type="PATRIC" id="fig|496833.3.peg.286"/>
<name>C4XFN6_MYCFP</name>
<keyword evidence="14" id="KW-1185">Reference proteome</keyword>
<comment type="subunit">
    <text evidence="7">Part of the ribosomal stalk of the 50S ribosomal subunit. Interacts with L10 and the large rRNA to form the base of the stalk. L10 forms an elongated spine to which L12 dimers bind in a sequential fashion forming a multimeric L10(L12)X complex.</text>
</comment>
<keyword evidence="3 7" id="KW-0699">rRNA-binding</keyword>
<dbReference type="PROSITE" id="PS00359">
    <property type="entry name" value="RIBOSOMAL_L11"/>
    <property type="match status" value="1"/>
</dbReference>
<evidence type="ECO:0000259" key="11">
    <source>
        <dbReference type="Pfam" id="PF00298"/>
    </source>
</evidence>
<evidence type="ECO:0000259" key="12">
    <source>
        <dbReference type="Pfam" id="PF03946"/>
    </source>
</evidence>
<dbReference type="Proteomes" id="UP000006810">
    <property type="component" value="Chromosome"/>
</dbReference>
<evidence type="ECO:0000256" key="10">
    <source>
        <dbReference type="SAM" id="MobiDB-lite"/>
    </source>
</evidence>
<dbReference type="Pfam" id="PF03946">
    <property type="entry name" value="Ribosomal_L11_N"/>
    <property type="match status" value="1"/>
</dbReference>
<reference evidence="13 14" key="1">
    <citation type="journal article" date="2009" name="Curr. Microbiol.">
        <title>Molecular cloning and expression of a novel cholinephosphotransferase involved in glycoglycerophospholipid biosynthesis of Mycoplasma fermentans.</title>
        <authorList>
            <person name="Ishida N."/>
            <person name="Irikura D."/>
            <person name="Matsuda K."/>
            <person name="Sato S."/>
            <person name="Asano K."/>
        </authorList>
    </citation>
    <scope>NUCLEOTIDE SEQUENCE [LARGE SCALE GENOMIC DNA]</scope>
    <source>
        <strain evidence="14">ATCC 19989 / NBRC 14854 / NCTC 10117 / PG18</strain>
    </source>
</reference>
<comment type="similarity">
    <text evidence="1 7 8">Belongs to the universal ribosomal protein uL11 family.</text>
</comment>
<keyword evidence="2 7" id="KW-0488">Methylation</keyword>
<dbReference type="GO" id="GO:0006412">
    <property type="term" value="P:translation"/>
    <property type="evidence" value="ECO:0007669"/>
    <property type="project" value="UniProtKB-UniRule"/>
</dbReference>
<dbReference type="GO" id="GO:0022625">
    <property type="term" value="C:cytosolic large ribosomal subunit"/>
    <property type="evidence" value="ECO:0007669"/>
    <property type="project" value="TreeGrafter"/>
</dbReference>
<evidence type="ECO:0000256" key="5">
    <source>
        <dbReference type="ARBA" id="ARBA00022980"/>
    </source>
</evidence>
<dbReference type="InterPro" id="IPR036769">
    <property type="entry name" value="Ribosomal_uL11_C_sf"/>
</dbReference>
<dbReference type="Gene3D" id="3.30.1550.10">
    <property type="entry name" value="Ribosomal protein L11/L12, N-terminal domain"/>
    <property type="match status" value="1"/>
</dbReference>
<dbReference type="AlphaFoldDB" id="C4XFN6"/>
<evidence type="ECO:0000256" key="2">
    <source>
        <dbReference type="ARBA" id="ARBA00022481"/>
    </source>
</evidence>
<dbReference type="InterPro" id="IPR000911">
    <property type="entry name" value="Ribosomal_uL11"/>
</dbReference>
<comment type="function">
    <text evidence="7 9">Forms part of the ribosomal stalk which helps the ribosome interact with GTP-bound translation factors.</text>
</comment>
<dbReference type="SMART" id="SM00649">
    <property type="entry name" value="RL11"/>
    <property type="match status" value="1"/>
</dbReference>
<proteinExistence type="inferred from homology"/>
<dbReference type="InterPro" id="IPR006519">
    <property type="entry name" value="Ribosomal_uL11_bac-typ"/>
</dbReference>
<dbReference type="HAMAP" id="MF_00736">
    <property type="entry name" value="Ribosomal_uL11"/>
    <property type="match status" value="1"/>
</dbReference>
<gene>
    <name evidence="7" type="primary">rplK</name>
    <name evidence="13" type="ordered locus">MBIO_0693</name>
</gene>
<dbReference type="GO" id="GO:0070180">
    <property type="term" value="F:large ribosomal subunit rRNA binding"/>
    <property type="evidence" value="ECO:0007669"/>
    <property type="project" value="UniProtKB-UniRule"/>
</dbReference>
<evidence type="ECO:0000256" key="7">
    <source>
        <dbReference type="HAMAP-Rule" id="MF_00736"/>
    </source>
</evidence>
<dbReference type="EMBL" id="AP009608">
    <property type="protein sequence ID" value="BAH69958.1"/>
    <property type="molecule type" value="Genomic_DNA"/>
</dbReference>
<comment type="PTM">
    <text evidence="7 9">One or more lysine residues are methylated.</text>
</comment>
<dbReference type="InterPro" id="IPR020783">
    <property type="entry name" value="Ribosomal_uL11_C"/>
</dbReference>
<dbReference type="Gene3D" id="1.10.10.250">
    <property type="entry name" value="Ribosomal protein L11, C-terminal domain"/>
    <property type="match status" value="1"/>
</dbReference>
<evidence type="ECO:0000256" key="8">
    <source>
        <dbReference type="RuleBase" id="RU003978"/>
    </source>
</evidence>
<dbReference type="HOGENOM" id="CLU_074237_2_2_14"/>